<proteinExistence type="predicted"/>
<dbReference type="STRING" id="1458275.AZ34_08730"/>
<dbReference type="PANTHER" id="PTHR33406:SF13">
    <property type="entry name" value="MEMBRANE PROTEIN YDFJ"/>
    <property type="match status" value="1"/>
</dbReference>
<sequence>MTESLVLARARRWAWHGVALLWLVMVLVVAAHQWRFWQDPHGLDADVMSLLPADEQAPEVTLATRQLGDQAARQVIVMLGTPDWGQTQKAALAWSQALRGQEVLVESRAFNPTAQADTLAFYRPWRDRLLTPAQRAQLQDTPTATLAQNALTTLYQPAVQARLTDWLGDPLGLWPHWWTARAAETRARPRAGEQGEWLWLSAEGREWVVLAYDIRGSAFALDGQAIIGATLGKAEEAARQALAQAAPGATLDLLRAGIPLHAEAAAVQAHREINTIGWGSLAAVLLLAWLAFRSPRPIALVALSLGIGCAVALSVTAWLFGSVHLLTLIFGASLVGVAEDYGIHYYASRQARATTPPRSLMRQLLPGLLLALATSMLAYLALGLAPFPGLRQIAVFSCVGLAAAMLTVVCWFPLLDGGTVGPNRFAEAVSASLARWPRLRPQAVLRRAPRAWLPWLVLGLLCAFGLTRLQTSDDVRQLQSSPAELMQSQIRLAHLLGVASPAQFYLVQGQDAEQVLQREEALTARLDAVARRHGLGYSALSHWLPSVARQQADAALTAQAESRVLGAVGQVLGESLRRPAFPEAPLTLDRWLTSAASAAARPLWLGELKGAASPTQASVVLLRGLHDPTLLPELAAVAHDLPGVRWVDKAEEVTSVLGRYREAMGVLLLFAHAAVFAALAWRFGRGAWRAWLPTALGSVITLALLGLLGQPLQLFNVLALLLLLGVGVDYGIFLLEHPNDGSAWLAVSLGAVSTWLAFGLLGLSSTPALRAFGLTLLFGVAIVGLLAPCLRPVQEAPGPTS</sequence>
<dbReference type="SUPFAM" id="SSF82866">
    <property type="entry name" value="Multidrug efflux transporter AcrB transmembrane domain"/>
    <property type="match status" value="2"/>
</dbReference>
<organism evidence="2 3">
    <name type="scientific">Hylemonella gracilis str. Niagara R</name>
    <dbReference type="NCBI Taxonomy" id="1458275"/>
    <lineage>
        <taxon>Bacteria</taxon>
        <taxon>Pseudomonadati</taxon>
        <taxon>Pseudomonadota</taxon>
        <taxon>Betaproteobacteria</taxon>
        <taxon>Burkholderiales</taxon>
        <taxon>Comamonadaceae</taxon>
        <taxon>Hylemonella</taxon>
    </lineage>
</organism>
<feature type="transmembrane region" description="Helical" evidence="1">
    <location>
        <begin position="298"/>
        <end position="320"/>
    </location>
</feature>
<dbReference type="InterPro" id="IPR050545">
    <property type="entry name" value="Mycobact_MmpL"/>
</dbReference>
<gene>
    <name evidence="2" type="ORF">AZ34_08730</name>
</gene>
<dbReference type="GO" id="GO:0005886">
    <property type="term" value="C:plasma membrane"/>
    <property type="evidence" value="ECO:0007669"/>
    <property type="project" value="TreeGrafter"/>
</dbReference>
<dbReference type="Proteomes" id="UP000023268">
    <property type="component" value="Unassembled WGS sequence"/>
</dbReference>
<dbReference type="PANTHER" id="PTHR33406">
    <property type="entry name" value="MEMBRANE PROTEIN MJ1562-RELATED"/>
    <property type="match status" value="1"/>
</dbReference>
<feature type="transmembrane region" description="Helical" evidence="1">
    <location>
        <begin position="741"/>
        <end position="761"/>
    </location>
</feature>
<reference evidence="2 3" key="1">
    <citation type="submission" date="2014-02" db="EMBL/GenBank/DDBJ databases">
        <title>Draft Genome of Hylemonella gracilis isolated from the Niagara River.</title>
        <authorList>
            <person name="Pawlowski D.R."/>
            <person name="Koudelka G.B."/>
        </authorList>
    </citation>
    <scope>NUCLEOTIDE SEQUENCE [LARGE SCALE GENOMIC DNA]</scope>
    <source>
        <strain evidence="2 3">Niagara R</strain>
    </source>
</reference>
<feature type="transmembrane region" description="Helical" evidence="1">
    <location>
        <begin position="715"/>
        <end position="735"/>
    </location>
</feature>
<accession>A0A016XGE7</accession>
<dbReference type="Gene3D" id="1.20.1640.10">
    <property type="entry name" value="Multidrug efflux transporter AcrB transmembrane domain"/>
    <property type="match status" value="2"/>
</dbReference>
<feature type="transmembrane region" description="Helical" evidence="1">
    <location>
        <begin position="394"/>
        <end position="414"/>
    </location>
</feature>
<feature type="transmembrane region" description="Helical" evidence="1">
    <location>
        <begin position="13"/>
        <end position="31"/>
    </location>
</feature>
<feature type="transmembrane region" description="Helical" evidence="1">
    <location>
        <begin position="367"/>
        <end position="387"/>
    </location>
</feature>
<keyword evidence="1" id="KW-1133">Transmembrane helix</keyword>
<dbReference type="eggNOG" id="COG4258">
    <property type="taxonomic scope" value="Bacteria"/>
</dbReference>
<dbReference type="AlphaFoldDB" id="A0A016XGE7"/>
<evidence type="ECO:0000313" key="2">
    <source>
        <dbReference type="EMBL" id="EYC51159.1"/>
    </source>
</evidence>
<feature type="transmembrane region" description="Helical" evidence="1">
    <location>
        <begin position="275"/>
        <end position="292"/>
    </location>
</feature>
<feature type="transmembrane region" description="Helical" evidence="1">
    <location>
        <begin position="690"/>
        <end position="708"/>
    </location>
</feature>
<feature type="transmembrane region" description="Helical" evidence="1">
    <location>
        <begin position="665"/>
        <end position="684"/>
    </location>
</feature>
<name>A0A016XGE7_9BURK</name>
<dbReference type="RefSeq" id="WP_197026517.1">
    <property type="nucleotide sequence ID" value="NZ_JEMG01000001.1"/>
</dbReference>
<keyword evidence="1" id="KW-0472">Membrane</keyword>
<evidence type="ECO:0000256" key="1">
    <source>
        <dbReference type="SAM" id="Phobius"/>
    </source>
</evidence>
<comment type="caution">
    <text evidence="2">The sequence shown here is derived from an EMBL/GenBank/DDBJ whole genome shotgun (WGS) entry which is preliminary data.</text>
</comment>
<dbReference type="EMBL" id="JEMG01000001">
    <property type="protein sequence ID" value="EYC51159.1"/>
    <property type="molecule type" value="Genomic_DNA"/>
</dbReference>
<evidence type="ECO:0000313" key="3">
    <source>
        <dbReference type="Proteomes" id="UP000023268"/>
    </source>
</evidence>
<feature type="transmembrane region" description="Helical" evidence="1">
    <location>
        <begin position="325"/>
        <end position="347"/>
    </location>
</feature>
<keyword evidence="1" id="KW-0812">Transmembrane</keyword>
<feature type="transmembrane region" description="Helical" evidence="1">
    <location>
        <begin position="768"/>
        <end position="787"/>
    </location>
</feature>
<protein>
    <submittedName>
        <fullName evidence="2">Membrane protein</fullName>
    </submittedName>
</protein>